<reference evidence="3" key="1">
    <citation type="journal article" date="2016" name="Genome Announc.">
        <title>Draft genome sequence of Aspergillus niger strain An76.</title>
        <authorList>
            <person name="Gong W."/>
            <person name="Cheng Z."/>
            <person name="Zhang H."/>
            <person name="Liu L."/>
            <person name="Gao P."/>
            <person name="Wang L."/>
        </authorList>
    </citation>
    <scope>NUCLEOTIDE SEQUENCE [LARGE SCALE GENOMIC DNA]</scope>
    <source>
        <strain evidence="3">An76</strain>
    </source>
</reference>
<evidence type="ECO:0000313" key="3">
    <source>
        <dbReference type="Proteomes" id="UP000068243"/>
    </source>
</evidence>
<name>A0A124BVC9_ASPNG</name>
<keyword evidence="1" id="KW-0472">Membrane</keyword>
<feature type="transmembrane region" description="Helical" evidence="1">
    <location>
        <begin position="111"/>
        <end position="138"/>
    </location>
</feature>
<dbReference type="VEuPathDB" id="FungiDB:An13g02380"/>
<evidence type="ECO:0000256" key="1">
    <source>
        <dbReference type="SAM" id="Phobius"/>
    </source>
</evidence>
<dbReference type="VEuPathDB" id="FungiDB:ASPNIDRAFT2_191783"/>
<comment type="caution">
    <text evidence="2">The sequence shown here is derived from an EMBL/GenBank/DDBJ whole genome shotgun (WGS) entry which is preliminary data.</text>
</comment>
<accession>A0A124BVC9</accession>
<evidence type="ECO:0000313" key="2">
    <source>
        <dbReference type="EMBL" id="GAQ35708.1"/>
    </source>
</evidence>
<feature type="transmembrane region" description="Helical" evidence="1">
    <location>
        <begin position="343"/>
        <end position="365"/>
    </location>
</feature>
<proteinExistence type="predicted"/>
<sequence length="383" mass="41798">MSAKLILPALSLFTLYAIWYYADANGLLELARQSIERKTLPGSDAPLRTVYTGLPRLDHLLTTLTTFFWPTTDGSHPALTLHTLGFAGTFGSAWILITLESWRQGNAWTLAAYPLIFGLSAQTLTFAFAAPLYCALQLTTSTTSTSPTATNIHIPKTILTTLPLVFTVSYIIPSALMVLPISSTITTDLKQLFIALWQPFPAYISILLTLSHTLFSPFTSTPKPTQKNHNLSSLRFIYAFAFFNTLIPHLVTLTVSLSTILAPAILSPKYRTSLHPSIVFGIPTPWTSPVIQVASVGDGVHAFLRWDYLIGSAGMVVWAWRLYGNAVRIDKGGAMGWCEWVSLVVRVGLLGIVAGPVGAAVVLVWGRDEMVFGRGEKGGEKAR</sequence>
<feature type="transmembrane region" description="Helical" evidence="1">
    <location>
        <begin position="192"/>
        <end position="215"/>
    </location>
</feature>
<gene>
    <name evidence="2" type="ORF">ABL_01283</name>
</gene>
<dbReference type="VEuPathDB" id="FungiDB:ATCC64974_25410"/>
<feature type="transmembrane region" description="Helical" evidence="1">
    <location>
        <begin position="158"/>
        <end position="180"/>
    </location>
</feature>
<organism evidence="2 3">
    <name type="scientific">Aspergillus niger</name>
    <dbReference type="NCBI Taxonomy" id="5061"/>
    <lineage>
        <taxon>Eukaryota</taxon>
        <taxon>Fungi</taxon>
        <taxon>Dikarya</taxon>
        <taxon>Ascomycota</taxon>
        <taxon>Pezizomycotina</taxon>
        <taxon>Eurotiomycetes</taxon>
        <taxon>Eurotiomycetidae</taxon>
        <taxon>Eurotiales</taxon>
        <taxon>Aspergillaceae</taxon>
        <taxon>Aspergillus</taxon>
        <taxon>Aspergillus subgen. Circumdati</taxon>
    </lineage>
</organism>
<keyword evidence="1" id="KW-0812">Transmembrane</keyword>
<dbReference type="EMBL" id="BCMY01000002">
    <property type="protein sequence ID" value="GAQ35708.1"/>
    <property type="molecule type" value="Genomic_DNA"/>
</dbReference>
<feature type="transmembrane region" description="Helical" evidence="1">
    <location>
        <begin position="306"/>
        <end position="323"/>
    </location>
</feature>
<dbReference type="AlphaFoldDB" id="A0A124BVC9"/>
<feature type="transmembrane region" description="Helical" evidence="1">
    <location>
        <begin position="79"/>
        <end position="99"/>
    </location>
</feature>
<dbReference type="OMA" id="VFLRWDY"/>
<keyword evidence="1" id="KW-1133">Transmembrane helix</keyword>
<dbReference type="PaxDb" id="5061-CADANGAP00010559"/>
<dbReference type="VEuPathDB" id="FungiDB:M747DRAFT_367289"/>
<feature type="transmembrane region" description="Helical" evidence="1">
    <location>
        <begin position="5"/>
        <end position="22"/>
    </location>
</feature>
<dbReference type="Proteomes" id="UP000068243">
    <property type="component" value="Unassembled WGS sequence"/>
</dbReference>
<dbReference type="OrthoDB" id="72269at2759"/>
<protein>
    <submittedName>
        <fullName evidence="2">Uncharacterized protein</fullName>
    </submittedName>
</protein>
<feature type="transmembrane region" description="Helical" evidence="1">
    <location>
        <begin position="235"/>
        <end position="266"/>
    </location>
</feature>